<dbReference type="Pfam" id="PF13563">
    <property type="entry name" value="2_5_RNA_ligase2"/>
    <property type="match status" value="1"/>
</dbReference>
<dbReference type="PANTHER" id="PTHR40037">
    <property type="entry name" value="PHOSPHOESTERASE YJCG-RELATED"/>
    <property type="match status" value="1"/>
</dbReference>
<dbReference type="GO" id="GO:0004113">
    <property type="term" value="F:2',3'-cyclic-nucleotide 3'-phosphodiesterase activity"/>
    <property type="evidence" value="ECO:0007669"/>
    <property type="project" value="InterPro"/>
</dbReference>
<dbReference type="NCBIfam" id="TIGR02258">
    <property type="entry name" value="2_5_ligase"/>
    <property type="match status" value="1"/>
</dbReference>
<dbReference type="InterPro" id="IPR050580">
    <property type="entry name" value="2H_phosphoesterase_YjcG-like"/>
</dbReference>
<dbReference type="GO" id="GO:0016874">
    <property type="term" value="F:ligase activity"/>
    <property type="evidence" value="ECO:0007669"/>
    <property type="project" value="UniProtKB-KW"/>
</dbReference>
<dbReference type="EMBL" id="ALWO02000052">
    <property type="protein sequence ID" value="EOZ92013.1"/>
    <property type="molecule type" value="Genomic_DNA"/>
</dbReference>
<dbReference type="InterPro" id="IPR004175">
    <property type="entry name" value="RNA_CPDase"/>
</dbReference>
<evidence type="ECO:0000313" key="3">
    <source>
        <dbReference type="Proteomes" id="UP000006073"/>
    </source>
</evidence>
<evidence type="ECO:0000313" key="2">
    <source>
        <dbReference type="EMBL" id="EOZ92013.1"/>
    </source>
</evidence>
<keyword evidence="1" id="KW-0378">Hydrolase</keyword>
<evidence type="ECO:0000256" key="1">
    <source>
        <dbReference type="ARBA" id="ARBA00022801"/>
    </source>
</evidence>
<dbReference type="Proteomes" id="UP000006073">
    <property type="component" value="Unassembled WGS sequence"/>
</dbReference>
<name>S2DQA2_INDAL</name>
<keyword evidence="2" id="KW-0436">Ligase</keyword>
<dbReference type="PANTHER" id="PTHR40037:SF1">
    <property type="entry name" value="PHOSPHOESTERASE SAOUHSC_00951-RELATED"/>
    <property type="match status" value="1"/>
</dbReference>
<organism evidence="2 3">
    <name type="scientific">Indibacter alkaliphilus (strain CCUG 57479 / KCTC 22604 / LW1)</name>
    <dbReference type="NCBI Taxonomy" id="1189612"/>
    <lineage>
        <taxon>Bacteria</taxon>
        <taxon>Pseudomonadati</taxon>
        <taxon>Bacteroidota</taxon>
        <taxon>Cytophagia</taxon>
        <taxon>Cytophagales</taxon>
        <taxon>Cyclobacteriaceae</taxon>
    </lineage>
</organism>
<dbReference type="STRING" id="1189612.A33Q_4106"/>
<proteinExistence type="predicted"/>
<gene>
    <name evidence="2" type="ORF">A33Q_4106</name>
</gene>
<comment type="caution">
    <text evidence="2">The sequence shown here is derived from an EMBL/GenBank/DDBJ whole genome shotgun (WGS) entry which is preliminary data.</text>
</comment>
<dbReference type="SUPFAM" id="SSF55144">
    <property type="entry name" value="LigT-like"/>
    <property type="match status" value="1"/>
</dbReference>
<dbReference type="GO" id="GO:0008664">
    <property type="term" value="F:RNA 2',3'-cyclic 3'-phosphodiesterase activity"/>
    <property type="evidence" value="ECO:0007669"/>
    <property type="project" value="InterPro"/>
</dbReference>
<reference evidence="2 3" key="1">
    <citation type="journal article" date="2013" name="Genome Announc.">
        <title>Draft Genome Sequence of Indibacter alkaliphilus Strain LW1T, Isolated from Lonar Lake, a Haloalkaline Lake in the Buldana District of Maharashtra, India.</title>
        <authorList>
            <person name="Singh A."/>
            <person name="Kumar Jangir P."/>
            <person name="Sharma R."/>
            <person name="Singh A."/>
            <person name="Kumar Pinnaka A."/>
            <person name="Shivaji S."/>
        </authorList>
    </citation>
    <scope>NUCLEOTIDE SEQUENCE [LARGE SCALE GENOMIC DNA]</scope>
    <source>
        <strain evidence="3">CCUG 57479 / KCTC 22604 / LW1</strain>
    </source>
</reference>
<dbReference type="OrthoDB" id="1951600at2"/>
<dbReference type="RefSeq" id="WP_009033143.1">
    <property type="nucleotide sequence ID" value="NZ_ALWO02000052.1"/>
</dbReference>
<accession>S2DQA2</accession>
<dbReference type="eggNOG" id="COG1514">
    <property type="taxonomic scope" value="Bacteria"/>
</dbReference>
<protein>
    <submittedName>
        <fullName evidence="2">2'-5' RNA ligase</fullName>
    </submittedName>
</protein>
<sequence>MAKKLEKYFIALVPEGEIQEKASQVKEDLKCKFNLKYALKSPAHITLKMPFLWNENKETELVRQISRFSDGLEPFSLKLKGFWHFGNRVIYIGVFNSMELNELQSELAKYCQQQLNLVKELSDRNYKPHMTVAFKDIKSERFEEYWTFVKKMKFNEEYLVHQLALLKKVEGKWKVHTYISFDQG</sequence>
<dbReference type="InterPro" id="IPR009097">
    <property type="entry name" value="Cyclic_Pdiesterase"/>
</dbReference>
<dbReference type="AlphaFoldDB" id="S2DQA2"/>
<dbReference type="Gene3D" id="3.90.1140.10">
    <property type="entry name" value="Cyclic phosphodiesterase"/>
    <property type="match status" value="1"/>
</dbReference>
<keyword evidence="3" id="KW-1185">Reference proteome</keyword>